<keyword evidence="3 5" id="KW-1133">Transmembrane helix</keyword>
<accession>A0A2J6S3A9</accession>
<dbReference type="GO" id="GO:0005886">
    <property type="term" value="C:plasma membrane"/>
    <property type="evidence" value="ECO:0007669"/>
    <property type="project" value="TreeGrafter"/>
</dbReference>
<sequence>MAQIAQLGLRASQFLWTLLITALVGNVIATAFAGNQSSINYAIFVAVFSWLVLLFGFVAAWMDMSNIILTALDALAAVFTFIAGVVLAAKLGVHSCGNIDYIRHNSLTNGSPNMSKRCHELQASTAFFWFLFASFVGSLVLGFLSGGSSMSMRRPGIGRKGPSMSQV</sequence>
<comment type="subcellular location">
    <subcellularLocation>
        <location evidence="1">Membrane</location>
        <topology evidence="1">Multi-pass membrane protein</topology>
    </subcellularLocation>
</comment>
<keyword evidence="8" id="KW-1185">Reference proteome</keyword>
<proteinExistence type="predicted"/>
<dbReference type="EMBL" id="KZ613940">
    <property type="protein sequence ID" value="PMD45225.1"/>
    <property type="molecule type" value="Genomic_DNA"/>
</dbReference>
<dbReference type="GO" id="GO:0072659">
    <property type="term" value="P:protein localization to plasma membrane"/>
    <property type="evidence" value="ECO:0007669"/>
    <property type="project" value="TreeGrafter"/>
</dbReference>
<keyword evidence="2 5" id="KW-0812">Transmembrane</keyword>
<evidence type="ECO:0000256" key="5">
    <source>
        <dbReference type="SAM" id="Phobius"/>
    </source>
</evidence>
<dbReference type="GO" id="GO:0070941">
    <property type="term" value="P:eisosome assembly"/>
    <property type="evidence" value="ECO:0007669"/>
    <property type="project" value="TreeGrafter"/>
</dbReference>
<dbReference type="Pfam" id="PF01284">
    <property type="entry name" value="MARVEL"/>
    <property type="match status" value="1"/>
</dbReference>
<gene>
    <name evidence="7" type="ORF">L207DRAFT_418903</name>
</gene>
<organism evidence="7 8">
    <name type="scientific">Hyaloscypha variabilis (strain UAMH 11265 / GT02V1 / F)</name>
    <name type="common">Meliniomyces variabilis</name>
    <dbReference type="NCBI Taxonomy" id="1149755"/>
    <lineage>
        <taxon>Eukaryota</taxon>
        <taxon>Fungi</taxon>
        <taxon>Dikarya</taxon>
        <taxon>Ascomycota</taxon>
        <taxon>Pezizomycotina</taxon>
        <taxon>Leotiomycetes</taxon>
        <taxon>Helotiales</taxon>
        <taxon>Hyaloscyphaceae</taxon>
        <taxon>Hyaloscypha</taxon>
        <taxon>Hyaloscypha variabilis</taxon>
    </lineage>
</organism>
<dbReference type="InterPro" id="IPR008253">
    <property type="entry name" value="Marvel"/>
</dbReference>
<feature type="domain" description="MARVEL" evidence="6">
    <location>
        <begin position="5"/>
        <end position="141"/>
    </location>
</feature>
<keyword evidence="4 5" id="KW-0472">Membrane</keyword>
<protein>
    <submittedName>
        <fullName evidence="7">Putative Non-classical export protein 2</fullName>
    </submittedName>
</protein>
<name>A0A2J6S3A9_HYAVF</name>
<evidence type="ECO:0000313" key="7">
    <source>
        <dbReference type="EMBL" id="PMD45225.1"/>
    </source>
</evidence>
<evidence type="ECO:0000256" key="4">
    <source>
        <dbReference type="ARBA" id="ARBA00023136"/>
    </source>
</evidence>
<dbReference type="OrthoDB" id="5423111at2759"/>
<feature type="transmembrane region" description="Helical" evidence="5">
    <location>
        <begin position="126"/>
        <end position="144"/>
    </location>
</feature>
<evidence type="ECO:0000259" key="6">
    <source>
        <dbReference type="Pfam" id="PF01284"/>
    </source>
</evidence>
<evidence type="ECO:0000313" key="8">
    <source>
        <dbReference type="Proteomes" id="UP000235786"/>
    </source>
</evidence>
<dbReference type="Proteomes" id="UP000235786">
    <property type="component" value="Unassembled WGS sequence"/>
</dbReference>
<dbReference type="AlphaFoldDB" id="A0A2J6S3A9"/>
<evidence type="ECO:0000256" key="2">
    <source>
        <dbReference type="ARBA" id="ARBA00022692"/>
    </source>
</evidence>
<feature type="transmembrane region" description="Helical" evidence="5">
    <location>
        <begin position="14"/>
        <end position="33"/>
    </location>
</feature>
<evidence type="ECO:0000256" key="1">
    <source>
        <dbReference type="ARBA" id="ARBA00004141"/>
    </source>
</evidence>
<reference evidence="7 8" key="1">
    <citation type="submission" date="2016-04" db="EMBL/GenBank/DDBJ databases">
        <title>A degradative enzymes factory behind the ericoid mycorrhizal symbiosis.</title>
        <authorList>
            <consortium name="DOE Joint Genome Institute"/>
            <person name="Martino E."/>
            <person name="Morin E."/>
            <person name="Grelet G."/>
            <person name="Kuo A."/>
            <person name="Kohler A."/>
            <person name="Daghino S."/>
            <person name="Barry K."/>
            <person name="Choi C."/>
            <person name="Cichocki N."/>
            <person name="Clum A."/>
            <person name="Copeland A."/>
            <person name="Hainaut M."/>
            <person name="Haridas S."/>
            <person name="Labutti K."/>
            <person name="Lindquist E."/>
            <person name="Lipzen A."/>
            <person name="Khouja H.-R."/>
            <person name="Murat C."/>
            <person name="Ohm R."/>
            <person name="Olson A."/>
            <person name="Spatafora J."/>
            <person name="Veneault-Fourrey C."/>
            <person name="Henrissat B."/>
            <person name="Grigoriev I."/>
            <person name="Martin F."/>
            <person name="Perotto S."/>
        </authorList>
    </citation>
    <scope>NUCLEOTIDE SEQUENCE [LARGE SCALE GENOMIC DNA]</scope>
    <source>
        <strain evidence="7 8">F</strain>
    </source>
</reference>
<dbReference type="PANTHER" id="PTHR28165">
    <property type="entry name" value="NON-CLASSICAL EXPORT PROTEIN 2-RELATED"/>
    <property type="match status" value="1"/>
</dbReference>
<feature type="transmembrane region" description="Helical" evidence="5">
    <location>
        <begin position="67"/>
        <end position="89"/>
    </location>
</feature>
<evidence type="ECO:0000256" key="3">
    <source>
        <dbReference type="ARBA" id="ARBA00022989"/>
    </source>
</evidence>
<dbReference type="GO" id="GO:0032126">
    <property type="term" value="C:eisosome"/>
    <property type="evidence" value="ECO:0007669"/>
    <property type="project" value="TreeGrafter"/>
</dbReference>
<feature type="transmembrane region" description="Helical" evidence="5">
    <location>
        <begin position="39"/>
        <end position="60"/>
    </location>
</feature>
<dbReference type="PANTHER" id="PTHR28165:SF1">
    <property type="entry name" value="NON-CLASSICAL EXPORT PROTEIN 2-RELATED"/>
    <property type="match status" value="1"/>
</dbReference>
<dbReference type="InterPro" id="IPR052649">
    <property type="entry name" value="NCE102-like"/>
</dbReference>